<dbReference type="InterPro" id="IPR016187">
    <property type="entry name" value="CTDL_fold"/>
</dbReference>
<accession>A0A665X9D3</accession>
<protein>
    <recommendedName>
        <fullName evidence="4">C-type lectin domain-containing protein</fullName>
    </recommendedName>
</protein>
<dbReference type="Ensembl" id="ENSENLT00000054230.1">
    <property type="protein sequence ID" value="ENSENLP00000052960.1"/>
    <property type="gene ID" value="ENSENLG00000022119.1"/>
</dbReference>
<keyword evidence="3" id="KW-1185">Reference proteome</keyword>
<name>A0A665X9D3_ECHNA</name>
<reference evidence="2" key="3">
    <citation type="submission" date="2025-09" db="UniProtKB">
        <authorList>
            <consortium name="Ensembl"/>
        </authorList>
    </citation>
    <scope>IDENTIFICATION</scope>
</reference>
<evidence type="ECO:0000256" key="1">
    <source>
        <dbReference type="SAM" id="SignalP"/>
    </source>
</evidence>
<evidence type="ECO:0000313" key="2">
    <source>
        <dbReference type="Ensembl" id="ENSENLP00000052960.1"/>
    </source>
</evidence>
<feature type="chain" id="PRO_5025452439" description="C-type lectin domain-containing protein" evidence="1">
    <location>
        <begin position="20"/>
        <end position="78"/>
    </location>
</feature>
<reference evidence="2" key="1">
    <citation type="submission" date="2021-04" db="EMBL/GenBank/DDBJ databases">
        <authorList>
            <consortium name="Wellcome Sanger Institute Data Sharing"/>
        </authorList>
    </citation>
    <scope>NUCLEOTIDE SEQUENCE [LARGE SCALE GENOMIC DNA]</scope>
</reference>
<proteinExistence type="predicted"/>
<evidence type="ECO:0008006" key="4">
    <source>
        <dbReference type="Google" id="ProtNLM"/>
    </source>
</evidence>
<evidence type="ECO:0000313" key="3">
    <source>
        <dbReference type="Proteomes" id="UP000472264"/>
    </source>
</evidence>
<sequence>VFLVLLCLILMAAVTVVLILYNSSCPGNWVKFDNSCYLLSASKKNNKESMKSCESLDAHLVVVEVHADFRKAGEWHIQ</sequence>
<dbReference type="InParanoid" id="A0A665X9D3"/>
<feature type="signal peptide" evidence="1">
    <location>
        <begin position="1"/>
        <end position="19"/>
    </location>
</feature>
<reference evidence="2" key="2">
    <citation type="submission" date="2025-08" db="UniProtKB">
        <authorList>
            <consortium name="Ensembl"/>
        </authorList>
    </citation>
    <scope>IDENTIFICATION</scope>
</reference>
<dbReference type="SUPFAM" id="SSF56436">
    <property type="entry name" value="C-type lectin-like"/>
    <property type="match status" value="1"/>
</dbReference>
<organism evidence="2 3">
    <name type="scientific">Echeneis naucrates</name>
    <name type="common">Live sharksucker</name>
    <dbReference type="NCBI Taxonomy" id="173247"/>
    <lineage>
        <taxon>Eukaryota</taxon>
        <taxon>Metazoa</taxon>
        <taxon>Chordata</taxon>
        <taxon>Craniata</taxon>
        <taxon>Vertebrata</taxon>
        <taxon>Euteleostomi</taxon>
        <taxon>Actinopterygii</taxon>
        <taxon>Neopterygii</taxon>
        <taxon>Teleostei</taxon>
        <taxon>Neoteleostei</taxon>
        <taxon>Acanthomorphata</taxon>
        <taxon>Carangaria</taxon>
        <taxon>Carangiformes</taxon>
        <taxon>Echeneidae</taxon>
        <taxon>Echeneis</taxon>
    </lineage>
</organism>
<dbReference type="AlphaFoldDB" id="A0A665X9D3"/>
<dbReference type="InterPro" id="IPR016186">
    <property type="entry name" value="C-type_lectin-like/link_sf"/>
</dbReference>
<dbReference type="Proteomes" id="UP000472264">
    <property type="component" value="Chromosome 1"/>
</dbReference>
<keyword evidence="1" id="KW-0732">Signal</keyword>
<dbReference type="Gene3D" id="3.10.100.10">
    <property type="entry name" value="Mannose-Binding Protein A, subunit A"/>
    <property type="match status" value="1"/>
</dbReference>